<comment type="caution">
    <text evidence="2">The sequence shown here is derived from an EMBL/GenBank/DDBJ whole genome shotgun (WGS) entry which is preliminary data.</text>
</comment>
<evidence type="ECO:0000313" key="3">
    <source>
        <dbReference type="Proteomes" id="UP000053429"/>
    </source>
</evidence>
<reference evidence="2 3" key="1">
    <citation type="submission" date="2015-10" db="EMBL/GenBank/DDBJ databases">
        <title>Draft genome sequence of Streptomyces caeruleatus NRRL B-24802, type strain for the species Streptomyces caeruleatus.</title>
        <authorList>
            <person name="Ruckert C."/>
            <person name="Winkler A."/>
            <person name="Kalinowski J."/>
            <person name="Kampfer P."/>
            <person name="Glaeser S."/>
        </authorList>
    </citation>
    <scope>NUCLEOTIDE SEQUENCE [LARGE SCALE GENOMIC DNA]</scope>
    <source>
        <strain evidence="2 3">NRRL B-24802</strain>
    </source>
</reference>
<proteinExistence type="predicted"/>
<evidence type="ECO:0000313" key="2">
    <source>
        <dbReference type="EMBL" id="KUO00305.1"/>
    </source>
</evidence>
<feature type="compositionally biased region" description="Basic and acidic residues" evidence="1">
    <location>
        <begin position="56"/>
        <end position="79"/>
    </location>
</feature>
<sequence length="157" mass="16254">MEAMVIRALASAQGIAAASRGTAALERRPTPPPHTTKRTKEERGLGVEGCGTTDRPGSDRLGSDRLGSDRPGSDRLGIDGRCDSMTVSFRAGLSSEGLSSSRCGFSGASVGLQPVSTGLQPVSTGFSRDQPRPTIPLSARGNDGVRRRTEGGADPTM</sequence>
<feature type="region of interest" description="Disordered" evidence="1">
    <location>
        <begin position="18"/>
        <end position="79"/>
    </location>
</feature>
<dbReference type="AlphaFoldDB" id="A0A124I8S4"/>
<gene>
    <name evidence="2" type="ORF">AQJ67_23605</name>
</gene>
<organism evidence="2 3">
    <name type="scientific">Streptomyces caeruleatus</name>
    <dbReference type="NCBI Taxonomy" id="661399"/>
    <lineage>
        <taxon>Bacteria</taxon>
        <taxon>Bacillati</taxon>
        <taxon>Actinomycetota</taxon>
        <taxon>Actinomycetes</taxon>
        <taxon>Kitasatosporales</taxon>
        <taxon>Streptomycetaceae</taxon>
        <taxon>Streptomyces</taxon>
    </lineage>
</organism>
<protein>
    <submittedName>
        <fullName evidence="2">Uncharacterized protein</fullName>
    </submittedName>
</protein>
<dbReference type="Proteomes" id="UP000053429">
    <property type="component" value="Unassembled WGS sequence"/>
</dbReference>
<feature type="region of interest" description="Disordered" evidence="1">
    <location>
        <begin position="119"/>
        <end position="157"/>
    </location>
</feature>
<evidence type="ECO:0000256" key="1">
    <source>
        <dbReference type="SAM" id="MobiDB-lite"/>
    </source>
</evidence>
<accession>A0A124I8S4</accession>
<name>A0A124I8S4_9ACTN</name>
<keyword evidence="3" id="KW-1185">Reference proteome</keyword>
<dbReference type="EMBL" id="LMWY01000028">
    <property type="protein sequence ID" value="KUO00305.1"/>
    <property type="molecule type" value="Genomic_DNA"/>
</dbReference>